<dbReference type="PRINTS" id="PR00411">
    <property type="entry name" value="PNDRDTASEI"/>
</dbReference>
<dbReference type="Pfam" id="PF01593">
    <property type="entry name" value="Amino_oxidase"/>
    <property type="match status" value="1"/>
</dbReference>
<dbReference type="InterPro" id="IPR002937">
    <property type="entry name" value="Amino_oxidase"/>
</dbReference>
<dbReference type="GO" id="GO:0016491">
    <property type="term" value="F:oxidoreductase activity"/>
    <property type="evidence" value="ECO:0007669"/>
    <property type="project" value="InterPro"/>
</dbReference>
<organism evidence="2 3">
    <name type="scientific">Chytriomyces confervae</name>
    <dbReference type="NCBI Taxonomy" id="246404"/>
    <lineage>
        <taxon>Eukaryota</taxon>
        <taxon>Fungi</taxon>
        <taxon>Fungi incertae sedis</taxon>
        <taxon>Chytridiomycota</taxon>
        <taxon>Chytridiomycota incertae sedis</taxon>
        <taxon>Chytridiomycetes</taxon>
        <taxon>Chytridiales</taxon>
        <taxon>Chytriomycetaceae</taxon>
        <taxon>Chytriomyces</taxon>
    </lineage>
</organism>
<comment type="caution">
    <text evidence="2">The sequence shown here is derived from an EMBL/GenBank/DDBJ whole genome shotgun (WGS) entry which is preliminary data.</text>
</comment>
<sequence length="458" mass="49992">MTNAVDCIVIGAGMAGISAAKQLGKKGLKVLLLEARDRIGGRINTIQPGPQGPPIELGAQWIHGLCPEHPMYTIIPENERRIDTQRINMFDKHGTLIPEHVVTSAWNAVDALSSRMTEHAKKTITLPPPKQSIAAFINEDLEWNSCASKTEHCTRETPCAECDVKYSLVKSIANIEAATLNELSVEEYAGDGFEGDDGVPLKGYLHVLNGLLADLKDATVLLNAQVLSVDYSGDTAVVNCTSGEFHARNIICTIPLGVLKETGGPEFIPQIPGPHQKAISNLGFGLLNKVVLEFESGFWPSNVDDFAFELRRDAFGLDPMFAFIVNFSQLYARRDEPQNTLVVYVAHDDAKWMEGLSDGDIRELILPQLTCAFRSETEPIVKSMVVTRWMADPFSRGSYSHLSTGSSLSDMDALATPISFGTEKKGTLVFAGEHTIRQHFATVHGAYLSGIRAAEQIA</sequence>
<dbReference type="Gene3D" id="3.90.660.10">
    <property type="match status" value="1"/>
</dbReference>
<keyword evidence="3" id="KW-1185">Reference proteome</keyword>
<evidence type="ECO:0000259" key="1">
    <source>
        <dbReference type="Pfam" id="PF01593"/>
    </source>
</evidence>
<name>A0A507FQ64_9FUNG</name>
<dbReference type="STRING" id="246404.A0A507FQ64"/>
<reference evidence="2 3" key="1">
    <citation type="journal article" date="2019" name="Sci. Rep.">
        <title>Comparative genomics of chytrid fungi reveal insights into the obligate biotrophic and pathogenic lifestyle of Synchytrium endobioticum.</title>
        <authorList>
            <person name="van de Vossenberg B.T.L.H."/>
            <person name="Warris S."/>
            <person name="Nguyen H.D.T."/>
            <person name="van Gent-Pelzer M.P.E."/>
            <person name="Joly D.L."/>
            <person name="van de Geest H.C."/>
            <person name="Bonants P.J.M."/>
            <person name="Smith D.S."/>
            <person name="Levesque C.A."/>
            <person name="van der Lee T.A.J."/>
        </authorList>
    </citation>
    <scope>NUCLEOTIDE SEQUENCE [LARGE SCALE GENOMIC DNA]</scope>
    <source>
        <strain evidence="2 3">CBS 675.73</strain>
    </source>
</reference>
<dbReference type="SUPFAM" id="SSF54373">
    <property type="entry name" value="FAD-linked reductases, C-terminal domain"/>
    <property type="match status" value="1"/>
</dbReference>
<dbReference type="AlphaFoldDB" id="A0A507FQ64"/>
<dbReference type="SUPFAM" id="SSF51905">
    <property type="entry name" value="FAD/NAD(P)-binding domain"/>
    <property type="match status" value="1"/>
</dbReference>
<dbReference type="InterPro" id="IPR050281">
    <property type="entry name" value="Flavin_monoamine_oxidase"/>
</dbReference>
<evidence type="ECO:0000313" key="2">
    <source>
        <dbReference type="EMBL" id="TPX78412.1"/>
    </source>
</evidence>
<accession>A0A507FQ64</accession>
<evidence type="ECO:0000313" key="3">
    <source>
        <dbReference type="Proteomes" id="UP000320333"/>
    </source>
</evidence>
<dbReference type="PANTHER" id="PTHR10742:SF410">
    <property type="entry name" value="LYSINE-SPECIFIC HISTONE DEMETHYLASE 2"/>
    <property type="match status" value="1"/>
</dbReference>
<gene>
    <name evidence="2" type="ORF">CcCBS67573_g00320</name>
</gene>
<dbReference type="OrthoDB" id="5046242at2759"/>
<proteinExistence type="predicted"/>
<dbReference type="PANTHER" id="PTHR10742">
    <property type="entry name" value="FLAVIN MONOAMINE OXIDASE"/>
    <property type="match status" value="1"/>
</dbReference>
<feature type="domain" description="Amine oxidase" evidence="1">
    <location>
        <begin position="14"/>
        <end position="457"/>
    </location>
</feature>
<dbReference type="Gene3D" id="3.50.50.60">
    <property type="entry name" value="FAD/NAD(P)-binding domain"/>
    <property type="match status" value="1"/>
</dbReference>
<dbReference type="Proteomes" id="UP000320333">
    <property type="component" value="Unassembled WGS sequence"/>
</dbReference>
<dbReference type="InterPro" id="IPR036188">
    <property type="entry name" value="FAD/NAD-bd_sf"/>
</dbReference>
<dbReference type="EMBL" id="QEAP01000004">
    <property type="protein sequence ID" value="TPX78412.1"/>
    <property type="molecule type" value="Genomic_DNA"/>
</dbReference>
<protein>
    <recommendedName>
        <fullName evidence="1">Amine oxidase domain-containing protein</fullName>
    </recommendedName>
</protein>